<gene>
    <name evidence="1" type="ORF">PoMZ_04277</name>
</gene>
<protein>
    <submittedName>
        <fullName evidence="1">Uncharacterized protein</fullName>
    </submittedName>
</protein>
<sequence length="77" mass="8584">MCVPLACPWWLKSGLCKENQDKARKGKAPPKNGTVKKIPDSADPRAWMLGPSVIRPSFLLCRKYYYVATYPMAATAP</sequence>
<organism evidence="1 2">
    <name type="scientific">Pyricularia oryzae</name>
    <name type="common">Rice blast fungus</name>
    <name type="synonym">Magnaporthe oryzae</name>
    <dbReference type="NCBI Taxonomy" id="318829"/>
    <lineage>
        <taxon>Eukaryota</taxon>
        <taxon>Fungi</taxon>
        <taxon>Dikarya</taxon>
        <taxon>Ascomycota</taxon>
        <taxon>Pezizomycotina</taxon>
        <taxon>Sordariomycetes</taxon>
        <taxon>Sordariomycetidae</taxon>
        <taxon>Magnaporthales</taxon>
        <taxon>Pyriculariaceae</taxon>
        <taxon>Pyricularia</taxon>
    </lineage>
</organism>
<dbReference type="EMBL" id="CP034206">
    <property type="protein sequence ID" value="QBZ59316.1"/>
    <property type="molecule type" value="Genomic_DNA"/>
</dbReference>
<proteinExistence type="predicted"/>
<evidence type="ECO:0000313" key="2">
    <source>
        <dbReference type="Proteomes" id="UP000294847"/>
    </source>
</evidence>
<accession>A0A4P7NCP0</accession>
<dbReference type="Proteomes" id="UP000294847">
    <property type="component" value="Chromosome 3"/>
</dbReference>
<dbReference type="AlphaFoldDB" id="A0A4P7NCP0"/>
<reference evidence="1 2" key="1">
    <citation type="journal article" date="2019" name="Mol. Biol. Evol.">
        <title>Blast fungal genomes show frequent chromosomal changes, gene gains and losses, and effector gene turnover.</title>
        <authorList>
            <person name="Gomez Luciano L.B."/>
            <person name="Jason Tsai I."/>
            <person name="Chuma I."/>
            <person name="Tosa Y."/>
            <person name="Chen Y.H."/>
            <person name="Li J.Y."/>
            <person name="Li M.Y."/>
            <person name="Jade Lu M.Y."/>
            <person name="Nakayashiki H."/>
            <person name="Li W.H."/>
        </authorList>
    </citation>
    <scope>NUCLEOTIDE SEQUENCE [LARGE SCALE GENOMIC DNA]</scope>
    <source>
        <strain evidence="1">MZ5-1-6</strain>
    </source>
</reference>
<name>A0A4P7NCP0_PYROR</name>
<evidence type="ECO:0000313" key="1">
    <source>
        <dbReference type="EMBL" id="QBZ59316.1"/>
    </source>
</evidence>